<accession>A0A6P8GQR3</accession>
<dbReference type="GO" id="GO:0001669">
    <property type="term" value="C:acrosomal vesicle"/>
    <property type="evidence" value="ECO:0007669"/>
    <property type="project" value="TreeGrafter"/>
</dbReference>
<keyword evidence="2 5" id="KW-0812">Transmembrane</keyword>
<dbReference type="Pfam" id="PF00520">
    <property type="entry name" value="Ion_trans"/>
    <property type="match status" value="1"/>
</dbReference>
<dbReference type="PANTHER" id="PTHR47077:SF1">
    <property type="entry name" value="CATION CHANNEL SPERM-ASSOCIATED PROTEIN 4"/>
    <property type="match status" value="1"/>
</dbReference>
<organism evidence="7 8">
    <name type="scientific">Clupea harengus</name>
    <name type="common">Atlantic herring</name>
    <dbReference type="NCBI Taxonomy" id="7950"/>
    <lineage>
        <taxon>Eukaryota</taxon>
        <taxon>Metazoa</taxon>
        <taxon>Chordata</taxon>
        <taxon>Craniata</taxon>
        <taxon>Vertebrata</taxon>
        <taxon>Euteleostomi</taxon>
        <taxon>Actinopterygii</taxon>
        <taxon>Neopterygii</taxon>
        <taxon>Teleostei</taxon>
        <taxon>Clupei</taxon>
        <taxon>Clupeiformes</taxon>
        <taxon>Clupeoidei</taxon>
        <taxon>Clupeidae</taxon>
        <taxon>Clupea</taxon>
    </lineage>
</organism>
<dbReference type="OrthoDB" id="2984333at2759"/>
<feature type="transmembrane region" description="Helical" evidence="5">
    <location>
        <begin position="21"/>
        <end position="41"/>
    </location>
</feature>
<keyword evidence="4 5" id="KW-0472">Membrane</keyword>
<feature type="domain" description="Ion transport" evidence="6">
    <location>
        <begin position="3"/>
        <end position="113"/>
    </location>
</feature>
<feature type="transmembrane region" description="Helical" evidence="5">
    <location>
        <begin position="82"/>
        <end position="108"/>
    </location>
</feature>
<comment type="subcellular location">
    <subcellularLocation>
        <location evidence="1">Membrane</location>
        <topology evidence="1">Multi-pass membrane protein</topology>
    </subcellularLocation>
</comment>
<evidence type="ECO:0000256" key="2">
    <source>
        <dbReference type="ARBA" id="ARBA00022692"/>
    </source>
</evidence>
<reference evidence="8" key="1">
    <citation type="submission" date="2025-08" db="UniProtKB">
        <authorList>
            <consortium name="RefSeq"/>
        </authorList>
    </citation>
    <scope>IDENTIFICATION</scope>
</reference>
<evidence type="ECO:0000313" key="8">
    <source>
        <dbReference type="RefSeq" id="XP_031441058.2"/>
    </source>
</evidence>
<evidence type="ECO:0000256" key="5">
    <source>
        <dbReference type="SAM" id="Phobius"/>
    </source>
</evidence>
<sequence length="298" mass="33134">MQGVAVMLHVIMQSLPDLANIFLLLLIIMMVFAVFGVNLFSASVPSAFGDLTVALYTLFICITQDGWMTIYKEFQQSGATLLYGASLYFFIFLTLGAFIFGNLFGAVVTTNLEMCMAELDETKSGNDNALALNQPEDGVSITDTRMVHCEEVVARTSMTKRQKPWKGSCLENLRVDTFEDLTLVLSAMQKNMKEYKEIRQELEKIVEAVHSLPFNREQENAVLMRDHNAATMTDSFLKNEVATGRTGDMLSTLIALEKAHVIDSGTDSPAVFQRGLRHEAMRRMSMDSTNSSAVPHSS</sequence>
<evidence type="ECO:0000259" key="6">
    <source>
        <dbReference type="Pfam" id="PF00520"/>
    </source>
</evidence>
<proteinExistence type="predicted"/>
<dbReference type="InterPro" id="IPR005821">
    <property type="entry name" value="Ion_trans_dom"/>
</dbReference>
<evidence type="ECO:0000313" key="7">
    <source>
        <dbReference type="Proteomes" id="UP000515152"/>
    </source>
</evidence>
<dbReference type="RefSeq" id="XP_031441058.2">
    <property type="nucleotide sequence ID" value="XM_031585198.2"/>
</dbReference>
<keyword evidence="3 5" id="KW-1133">Transmembrane helix</keyword>
<evidence type="ECO:0000256" key="3">
    <source>
        <dbReference type="ARBA" id="ARBA00022989"/>
    </source>
</evidence>
<keyword evidence="7" id="KW-1185">Reference proteome</keyword>
<dbReference type="GO" id="GO:0006814">
    <property type="term" value="P:sodium ion transport"/>
    <property type="evidence" value="ECO:0007669"/>
    <property type="project" value="TreeGrafter"/>
</dbReference>
<evidence type="ECO:0000256" key="1">
    <source>
        <dbReference type="ARBA" id="ARBA00004141"/>
    </source>
</evidence>
<dbReference type="GeneID" id="116224671"/>
<gene>
    <name evidence="8" type="primary">LOC116224671</name>
</gene>
<evidence type="ECO:0000256" key="4">
    <source>
        <dbReference type="ARBA" id="ARBA00023136"/>
    </source>
</evidence>
<protein>
    <submittedName>
        <fullName evidence="8">Cation channel sperm-associated protein 4-like</fullName>
    </submittedName>
</protein>
<dbReference type="GO" id="GO:0097228">
    <property type="term" value="C:sperm principal piece"/>
    <property type="evidence" value="ECO:0007669"/>
    <property type="project" value="TreeGrafter"/>
</dbReference>
<feature type="transmembrane region" description="Helical" evidence="5">
    <location>
        <begin position="53"/>
        <end position="70"/>
    </location>
</feature>
<dbReference type="PANTHER" id="PTHR47077">
    <property type="entry name" value="ION_TRANS DOMAIN-CONTAINING PROTEIN"/>
    <property type="match status" value="1"/>
</dbReference>
<dbReference type="GO" id="GO:0048240">
    <property type="term" value="P:sperm capacitation"/>
    <property type="evidence" value="ECO:0007669"/>
    <property type="project" value="TreeGrafter"/>
</dbReference>
<dbReference type="GO" id="GO:0036128">
    <property type="term" value="C:CatSper complex"/>
    <property type="evidence" value="ECO:0007669"/>
    <property type="project" value="InterPro"/>
</dbReference>
<dbReference type="GO" id="GO:0005245">
    <property type="term" value="F:voltage-gated calcium channel activity"/>
    <property type="evidence" value="ECO:0007669"/>
    <property type="project" value="TreeGrafter"/>
</dbReference>
<dbReference type="InterPro" id="IPR028744">
    <property type="entry name" value="CatSper4"/>
</dbReference>
<dbReference type="Proteomes" id="UP000515152">
    <property type="component" value="Chromosome 18"/>
</dbReference>
<dbReference type="KEGG" id="char:116224671"/>
<dbReference type="GO" id="GO:0030317">
    <property type="term" value="P:flagellated sperm motility"/>
    <property type="evidence" value="ECO:0007669"/>
    <property type="project" value="InterPro"/>
</dbReference>
<dbReference type="AlphaFoldDB" id="A0A6P8GQR3"/>
<name>A0A6P8GQR3_CLUHA</name>
<dbReference type="GO" id="GO:0005227">
    <property type="term" value="F:calcium-activated cation channel activity"/>
    <property type="evidence" value="ECO:0007669"/>
    <property type="project" value="InterPro"/>
</dbReference>